<dbReference type="SUPFAM" id="SSF57716">
    <property type="entry name" value="Glucocorticoid receptor-like (DNA-binding domain)"/>
    <property type="match status" value="1"/>
</dbReference>
<keyword evidence="3 4" id="KW-0440">LIM domain</keyword>
<dbReference type="InterPro" id="IPR001781">
    <property type="entry name" value="Znf_LIM"/>
</dbReference>
<accession>A0AA36MGG4</accession>
<name>A0AA36MGG4_CYLNA</name>
<feature type="region of interest" description="Disordered" evidence="5">
    <location>
        <begin position="310"/>
        <end position="361"/>
    </location>
</feature>
<feature type="compositionally biased region" description="Basic and acidic residues" evidence="5">
    <location>
        <begin position="260"/>
        <end position="276"/>
    </location>
</feature>
<keyword evidence="2 4" id="KW-0862">Zinc</keyword>
<feature type="region of interest" description="Disordered" evidence="5">
    <location>
        <begin position="195"/>
        <end position="287"/>
    </location>
</feature>
<reference evidence="7" key="1">
    <citation type="submission" date="2023-07" db="EMBL/GenBank/DDBJ databases">
        <authorList>
            <consortium name="CYATHOMIX"/>
        </authorList>
    </citation>
    <scope>NUCLEOTIDE SEQUENCE</scope>
    <source>
        <strain evidence="7">N/A</strain>
    </source>
</reference>
<evidence type="ECO:0000256" key="5">
    <source>
        <dbReference type="SAM" id="MobiDB-lite"/>
    </source>
</evidence>
<dbReference type="PROSITE" id="PS00478">
    <property type="entry name" value="LIM_DOMAIN_1"/>
    <property type="match status" value="1"/>
</dbReference>
<organism evidence="7 8">
    <name type="scientific">Cylicocyclus nassatus</name>
    <name type="common">Nematode worm</name>
    <dbReference type="NCBI Taxonomy" id="53992"/>
    <lineage>
        <taxon>Eukaryota</taxon>
        <taxon>Metazoa</taxon>
        <taxon>Ecdysozoa</taxon>
        <taxon>Nematoda</taxon>
        <taxon>Chromadorea</taxon>
        <taxon>Rhabditida</taxon>
        <taxon>Rhabditina</taxon>
        <taxon>Rhabditomorpha</taxon>
        <taxon>Strongyloidea</taxon>
        <taxon>Strongylidae</taxon>
        <taxon>Cylicocyclus</taxon>
    </lineage>
</organism>
<dbReference type="AlphaFoldDB" id="A0AA36MGG4"/>
<dbReference type="GO" id="GO:0046872">
    <property type="term" value="F:metal ion binding"/>
    <property type="evidence" value="ECO:0007669"/>
    <property type="project" value="UniProtKB-KW"/>
</dbReference>
<proteinExistence type="predicted"/>
<feature type="region of interest" description="Disordered" evidence="5">
    <location>
        <begin position="429"/>
        <end position="464"/>
    </location>
</feature>
<dbReference type="Gene3D" id="2.10.110.10">
    <property type="entry name" value="Cysteine Rich Protein"/>
    <property type="match status" value="1"/>
</dbReference>
<evidence type="ECO:0000313" key="7">
    <source>
        <dbReference type="EMBL" id="CAJ0609260.1"/>
    </source>
</evidence>
<protein>
    <recommendedName>
        <fullName evidence="6">LIM zinc-binding domain-containing protein</fullName>
    </recommendedName>
</protein>
<dbReference type="SMART" id="SM00132">
    <property type="entry name" value="LIM"/>
    <property type="match status" value="1"/>
</dbReference>
<dbReference type="PROSITE" id="PS50023">
    <property type="entry name" value="LIM_DOMAIN_2"/>
    <property type="match status" value="1"/>
</dbReference>
<evidence type="ECO:0000256" key="2">
    <source>
        <dbReference type="ARBA" id="ARBA00022833"/>
    </source>
</evidence>
<sequence length="660" mass="74251">MSKLLKVHTEWLESIGYSPYVWLRGDWHQPLHLLSKLLAVQLQERRPDNSGNDVAFKIGFNTMLQLAEETLGIPCLITERDLMIKYPNIMLAMLVYLICVKHSVDFIDPKSLRNVVAPKLVFEARNGGDAQFPRCASCHEHVFIVERVITEATVWHRQCFKCVECNAPMRVGGFKKGKRGYECVTHSIRRILDATEEKRSSRPTVAPPAAPLPNPKLTCTTNNGTNSVPPPISPKPKLTTDGRVKPLPPPKPARFVTEPRLPEAETTSEIKTREYEEVNGSENSGDSGVVLRVQNLCTDTDSDGYQVVALPPSTLSTPSADAAKLPVPPPRPKRASLLLTSGSTPRSKNASASNTLQADSLPRRFSSASKLTESDCQSTSSSFVIEDYPDELCPFDEDDDIECEVAKNPFADSDDESSDSAHLLSLKTITPSSLLPGESDRPKSTPPPPPQSSNSNGEGKRSPIDEDKFHTLKISRKSVRAALPPTVCRRKIMFTNHKTLGDTTEIAKKLEDLDDELMKIVREGKQLEVELLFLITQNPGGWLKMPRTEDFIAIMCRYLDRLRESCFLQYMWREAFLNEIHSETEYLLRCIVEKDIQDSVTLEREKELTNLLIFIIDEKAKLSEENFDDFPTESSAKKKRELKRRKLKLKLKLKLLSKKK</sequence>
<evidence type="ECO:0000313" key="8">
    <source>
        <dbReference type="Proteomes" id="UP001176961"/>
    </source>
</evidence>
<evidence type="ECO:0000256" key="1">
    <source>
        <dbReference type="ARBA" id="ARBA00022723"/>
    </source>
</evidence>
<gene>
    <name evidence="7" type="ORF">CYNAS_LOCUS21243</name>
</gene>
<feature type="domain" description="LIM zinc-binding" evidence="6">
    <location>
        <begin position="133"/>
        <end position="194"/>
    </location>
</feature>
<evidence type="ECO:0000256" key="4">
    <source>
        <dbReference type="PROSITE-ProRule" id="PRU00125"/>
    </source>
</evidence>
<evidence type="ECO:0000259" key="6">
    <source>
        <dbReference type="PROSITE" id="PS50023"/>
    </source>
</evidence>
<feature type="compositionally biased region" description="Polar residues" evidence="5">
    <location>
        <begin position="217"/>
        <end position="227"/>
    </location>
</feature>
<evidence type="ECO:0000256" key="3">
    <source>
        <dbReference type="ARBA" id="ARBA00023038"/>
    </source>
</evidence>
<keyword evidence="1 4" id="KW-0479">Metal-binding</keyword>
<feature type="compositionally biased region" description="Polar residues" evidence="5">
    <location>
        <begin position="338"/>
        <end position="358"/>
    </location>
</feature>
<feature type="compositionally biased region" description="Pro residues" evidence="5">
    <location>
        <begin position="205"/>
        <end position="214"/>
    </location>
</feature>
<dbReference type="Pfam" id="PF00412">
    <property type="entry name" value="LIM"/>
    <property type="match status" value="1"/>
</dbReference>
<dbReference type="Proteomes" id="UP001176961">
    <property type="component" value="Unassembled WGS sequence"/>
</dbReference>
<comment type="caution">
    <text evidence="7">The sequence shown here is derived from an EMBL/GenBank/DDBJ whole genome shotgun (WGS) entry which is preliminary data.</text>
</comment>
<dbReference type="EMBL" id="CATQJL010000326">
    <property type="protein sequence ID" value="CAJ0609260.1"/>
    <property type="molecule type" value="Genomic_DNA"/>
</dbReference>
<keyword evidence="8" id="KW-1185">Reference proteome</keyword>